<gene>
    <name evidence="2" type="ORF">NDU88_004249</name>
</gene>
<feature type="compositionally biased region" description="Basic residues" evidence="1">
    <location>
        <begin position="187"/>
        <end position="196"/>
    </location>
</feature>
<dbReference type="AlphaFoldDB" id="A0AAV7VIS1"/>
<dbReference type="Proteomes" id="UP001066276">
    <property type="component" value="Chromosome 2_1"/>
</dbReference>
<evidence type="ECO:0000313" key="3">
    <source>
        <dbReference type="Proteomes" id="UP001066276"/>
    </source>
</evidence>
<evidence type="ECO:0000313" key="2">
    <source>
        <dbReference type="EMBL" id="KAJ1200425.1"/>
    </source>
</evidence>
<reference evidence="2" key="1">
    <citation type="journal article" date="2022" name="bioRxiv">
        <title>Sequencing and chromosome-scale assembly of the giantPleurodeles waltlgenome.</title>
        <authorList>
            <person name="Brown T."/>
            <person name="Elewa A."/>
            <person name="Iarovenko S."/>
            <person name="Subramanian E."/>
            <person name="Araus A.J."/>
            <person name="Petzold A."/>
            <person name="Susuki M."/>
            <person name="Suzuki K.-i.T."/>
            <person name="Hayashi T."/>
            <person name="Toyoda A."/>
            <person name="Oliveira C."/>
            <person name="Osipova E."/>
            <person name="Leigh N.D."/>
            <person name="Simon A."/>
            <person name="Yun M.H."/>
        </authorList>
    </citation>
    <scope>NUCLEOTIDE SEQUENCE</scope>
    <source>
        <strain evidence="2">20211129_DDA</strain>
        <tissue evidence="2">Liver</tissue>
    </source>
</reference>
<feature type="region of interest" description="Disordered" evidence="1">
    <location>
        <begin position="76"/>
        <end position="152"/>
    </location>
</feature>
<organism evidence="2 3">
    <name type="scientific">Pleurodeles waltl</name>
    <name type="common">Iberian ribbed newt</name>
    <dbReference type="NCBI Taxonomy" id="8319"/>
    <lineage>
        <taxon>Eukaryota</taxon>
        <taxon>Metazoa</taxon>
        <taxon>Chordata</taxon>
        <taxon>Craniata</taxon>
        <taxon>Vertebrata</taxon>
        <taxon>Euteleostomi</taxon>
        <taxon>Amphibia</taxon>
        <taxon>Batrachia</taxon>
        <taxon>Caudata</taxon>
        <taxon>Salamandroidea</taxon>
        <taxon>Salamandridae</taxon>
        <taxon>Pleurodelinae</taxon>
        <taxon>Pleurodeles</taxon>
    </lineage>
</organism>
<feature type="region of interest" description="Disordered" evidence="1">
    <location>
        <begin position="170"/>
        <end position="254"/>
    </location>
</feature>
<dbReference type="EMBL" id="JANPWB010000003">
    <property type="protein sequence ID" value="KAJ1200425.1"/>
    <property type="molecule type" value="Genomic_DNA"/>
</dbReference>
<comment type="caution">
    <text evidence="2">The sequence shown here is derived from an EMBL/GenBank/DDBJ whole genome shotgun (WGS) entry which is preliminary data.</text>
</comment>
<sequence>MPMLRLRQPPMIHQQQSNEAVVQPSPLNVTSEVREGPSALSRHCRNEAPDRYINTHKAPIKKVQVWRMALSQGYTHNPIRPATVSKRPGPTLCPGAHHAPTRPRGPPRPPPGHQRPPPVSRQQARELTQRRPTKNLSPIISRTVWPARTRPQPQLASRLAFQLPRPLKPWPEIATDKAPSKILHAPIRLRNRRHTRQAPESGGGTPSGRPRRVTRPSSDRPQENNSGSRRNRSLYKGIKSQQRKASAPSAPPPA</sequence>
<feature type="compositionally biased region" description="Pro residues" evidence="1">
    <location>
        <begin position="103"/>
        <end position="119"/>
    </location>
</feature>
<name>A0AAV7VIS1_PLEWA</name>
<protein>
    <submittedName>
        <fullName evidence="2">Uncharacterized protein</fullName>
    </submittedName>
</protein>
<evidence type="ECO:0000256" key="1">
    <source>
        <dbReference type="SAM" id="MobiDB-lite"/>
    </source>
</evidence>
<accession>A0AAV7VIS1</accession>
<proteinExistence type="predicted"/>
<keyword evidence="3" id="KW-1185">Reference proteome</keyword>